<dbReference type="AlphaFoldDB" id="A0A370UDX1"/>
<sequence>MVRWHSNVLLRQFFVGELTLNALNISAFKNKCDASCEVGGSFEYEASHGFLSEAKNLLKA</sequence>
<reference evidence="1 2" key="1">
    <citation type="submission" date="2018-06" db="EMBL/GenBank/DDBJ databases">
        <title>Marinomonas sp. YLB-05 draft genome sequence.</title>
        <authorList>
            <person name="Yu L."/>
            <person name="Tang X."/>
        </authorList>
    </citation>
    <scope>NUCLEOTIDE SEQUENCE [LARGE SCALE GENOMIC DNA]</scope>
    <source>
        <strain evidence="1 2">YLB-05</strain>
    </source>
</reference>
<evidence type="ECO:0000313" key="2">
    <source>
        <dbReference type="Proteomes" id="UP000254326"/>
    </source>
</evidence>
<accession>A0A370UDX1</accession>
<comment type="caution">
    <text evidence="1">The sequence shown here is derived from an EMBL/GenBank/DDBJ whole genome shotgun (WGS) entry which is preliminary data.</text>
</comment>
<gene>
    <name evidence="1" type="ORF">DN730_02780</name>
</gene>
<evidence type="ECO:0000313" key="1">
    <source>
        <dbReference type="EMBL" id="RDL45984.1"/>
    </source>
</evidence>
<proteinExistence type="predicted"/>
<name>A0A370UDX1_9GAMM</name>
<organism evidence="1 2">
    <name type="scientific">Marinomonas piezotolerans</name>
    <dbReference type="NCBI Taxonomy" id="2213058"/>
    <lineage>
        <taxon>Bacteria</taxon>
        <taxon>Pseudomonadati</taxon>
        <taxon>Pseudomonadota</taxon>
        <taxon>Gammaproteobacteria</taxon>
        <taxon>Oceanospirillales</taxon>
        <taxon>Oceanospirillaceae</taxon>
        <taxon>Marinomonas</taxon>
    </lineage>
</organism>
<keyword evidence="2" id="KW-1185">Reference proteome</keyword>
<protein>
    <submittedName>
        <fullName evidence="1">Uncharacterized protein</fullName>
    </submittedName>
</protein>
<dbReference type="Proteomes" id="UP000254326">
    <property type="component" value="Unassembled WGS sequence"/>
</dbReference>
<dbReference type="EMBL" id="QKRA01000001">
    <property type="protein sequence ID" value="RDL45984.1"/>
    <property type="molecule type" value="Genomic_DNA"/>
</dbReference>